<reference evidence="1 2" key="1">
    <citation type="journal article" date="2024" name="G3 (Bethesda)">
        <title>Genome assembly of Hibiscus sabdariffa L. provides insights into metabolisms of medicinal natural products.</title>
        <authorList>
            <person name="Kim T."/>
        </authorList>
    </citation>
    <scope>NUCLEOTIDE SEQUENCE [LARGE SCALE GENOMIC DNA]</scope>
    <source>
        <strain evidence="1">TK-2024</strain>
        <tissue evidence="1">Old leaves</tissue>
    </source>
</reference>
<protein>
    <submittedName>
        <fullName evidence="1">Uncharacterized protein</fullName>
    </submittedName>
</protein>
<dbReference type="Proteomes" id="UP001396334">
    <property type="component" value="Unassembled WGS sequence"/>
</dbReference>
<name>A0ABR2RC50_9ROSI</name>
<sequence length="167" mass="19616">MITYYRLLKLMRYGMQSNEGYGWQIGSGSQVSIWNDPWLLGRGVGRVKTHDVNTHFTWVSDLIDDNSRTWKHDIIDNLFDTEDRDRICCIPLARPELQDKIVWRYDQTGEYSVKSGYEVLRNEFSDAPSSIVVQFYKQMWNVNLPLKVKLLSGGLETIIFRLLQTYK</sequence>
<organism evidence="1 2">
    <name type="scientific">Hibiscus sabdariffa</name>
    <name type="common">roselle</name>
    <dbReference type="NCBI Taxonomy" id="183260"/>
    <lineage>
        <taxon>Eukaryota</taxon>
        <taxon>Viridiplantae</taxon>
        <taxon>Streptophyta</taxon>
        <taxon>Embryophyta</taxon>
        <taxon>Tracheophyta</taxon>
        <taxon>Spermatophyta</taxon>
        <taxon>Magnoliopsida</taxon>
        <taxon>eudicotyledons</taxon>
        <taxon>Gunneridae</taxon>
        <taxon>Pentapetalae</taxon>
        <taxon>rosids</taxon>
        <taxon>malvids</taxon>
        <taxon>Malvales</taxon>
        <taxon>Malvaceae</taxon>
        <taxon>Malvoideae</taxon>
        <taxon>Hibiscus</taxon>
    </lineage>
</organism>
<proteinExistence type="predicted"/>
<comment type="caution">
    <text evidence="1">The sequence shown here is derived from an EMBL/GenBank/DDBJ whole genome shotgun (WGS) entry which is preliminary data.</text>
</comment>
<evidence type="ECO:0000313" key="2">
    <source>
        <dbReference type="Proteomes" id="UP001396334"/>
    </source>
</evidence>
<evidence type="ECO:0000313" key="1">
    <source>
        <dbReference type="EMBL" id="KAK9010399.1"/>
    </source>
</evidence>
<accession>A0ABR2RC50</accession>
<keyword evidence="2" id="KW-1185">Reference proteome</keyword>
<dbReference type="EMBL" id="JBBPBN010000024">
    <property type="protein sequence ID" value="KAK9010399.1"/>
    <property type="molecule type" value="Genomic_DNA"/>
</dbReference>
<gene>
    <name evidence="1" type="ORF">V6N11_036909</name>
</gene>